<keyword evidence="2" id="KW-1185">Reference proteome</keyword>
<accession>A0ABN2AH37</accession>
<protein>
    <recommendedName>
        <fullName evidence="3">YCII-related domain-containing protein</fullName>
    </recommendedName>
</protein>
<gene>
    <name evidence="1" type="ORF">GCM10009788_23950</name>
</gene>
<organism evidence="1 2">
    <name type="scientific">Nocardioides humi</name>
    <dbReference type="NCBI Taxonomy" id="449461"/>
    <lineage>
        <taxon>Bacteria</taxon>
        <taxon>Bacillati</taxon>
        <taxon>Actinomycetota</taxon>
        <taxon>Actinomycetes</taxon>
        <taxon>Propionibacteriales</taxon>
        <taxon>Nocardioidaceae</taxon>
        <taxon>Nocardioides</taxon>
    </lineage>
</organism>
<proteinExistence type="predicted"/>
<dbReference type="SUPFAM" id="SSF54909">
    <property type="entry name" value="Dimeric alpha+beta barrel"/>
    <property type="match status" value="1"/>
</dbReference>
<dbReference type="InterPro" id="IPR011008">
    <property type="entry name" value="Dimeric_a/b-barrel"/>
</dbReference>
<dbReference type="Proteomes" id="UP001500842">
    <property type="component" value="Unassembled WGS sequence"/>
</dbReference>
<comment type="caution">
    <text evidence="1">The sequence shown here is derived from an EMBL/GenBank/DDBJ whole genome shotgun (WGS) entry which is preliminary data.</text>
</comment>
<sequence length="110" mass="11749">MGKYLAIFNGAASEEQKDAISPEQQQAFMAAWGEWAQNHASALTDPGAPLFAKRVVTSDGDTEFTDSKTAYAIVEADSHDTAVAIFAKHPHLTLMAGNSIEVIECPSLPV</sequence>
<name>A0ABN2AH37_9ACTN</name>
<dbReference type="Gene3D" id="3.30.70.1060">
    <property type="entry name" value="Dimeric alpha+beta barrel"/>
    <property type="match status" value="1"/>
</dbReference>
<evidence type="ECO:0000313" key="1">
    <source>
        <dbReference type="EMBL" id="GAA1519172.1"/>
    </source>
</evidence>
<dbReference type="RefSeq" id="WP_141003252.1">
    <property type="nucleotide sequence ID" value="NZ_BAAAOR010000017.1"/>
</dbReference>
<reference evidence="1 2" key="1">
    <citation type="journal article" date="2019" name="Int. J. Syst. Evol. Microbiol.">
        <title>The Global Catalogue of Microorganisms (GCM) 10K type strain sequencing project: providing services to taxonomists for standard genome sequencing and annotation.</title>
        <authorList>
            <consortium name="The Broad Institute Genomics Platform"/>
            <consortium name="The Broad Institute Genome Sequencing Center for Infectious Disease"/>
            <person name="Wu L."/>
            <person name="Ma J."/>
        </authorList>
    </citation>
    <scope>NUCLEOTIDE SEQUENCE [LARGE SCALE GENOMIC DNA]</scope>
    <source>
        <strain evidence="1 2">JCM 14942</strain>
    </source>
</reference>
<evidence type="ECO:0000313" key="2">
    <source>
        <dbReference type="Proteomes" id="UP001500842"/>
    </source>
</evidence>
<dbReference type="EMBL" id="BAAAOR010000017">
    <property type="protein sequence ID" value="GAA1519172.1"/>
    <property type="molecule type" value="Genomic_DNA"/>
</dbReference>
<evidence type="ECO:0008006" key="3">
    <source>
        <dbReference type="Google" id="ProtNLM"/>
    </source>
</evidence>